<organism evidence="1 2">
    <name type="scientific">Pontibacter toksunensis</name>
    <dbReference type="NCBI Taxonomy" id="1332631"/>
    <lineage>
        <taxon>Bacteria</taxon>
        <taxon>Pseudomonadati</taxon>
        <taxon>Bacteroidota</taxon>
        <taxon>Cytophagia</taxon>
        <taxon>Cytophagales</taxon>
        <taxon>Hymenobacteraceae</taxon>
        <taxon>Pontibacter</taxon>
    </lineage>
</organism>
<dbReference type="EMBL" id="JBHUOX010000018">
    <property type="protein sequence ID" value="MFD3002617.1"/>
    <property type="molecule type" value="Genomic_DNA"/>
</dbReference>
<evidence type="ECO:0000313" key="2">
    <source>
        <dbReference type="Proteomes" id="UP001597641"/>
    </source>
</evidence>
<comment type="caution">
    <text evidence="1">The sequence shown here is derived from an EMBL/GenBank/DDBJ whole genome shotgun (WGS) entry which is preliminary data.</text>
</comment>
<proteinExistence type="predicted"/>
<keyword evidence="2" id="KW-1185">Reference proteome</keyword>
<dbReference type="Proteomes" id="UP001597641">
    <property type="component" value="Unassembled WGS sequence"/>
</dbReference>
<reference evidence="2" key="1">
    <citation type="journal article" date="2019" name="Int. J. Syst. Evol. Microbiol.">
        <title>The Global Catalogue of Microorganisms (GCM) 10K type strain sequencing project: providing services to taxonomists for standard genome sequencing and annotation.</title>
        <authorList>
            <consortium name="The Broad Institute Genomics Platform"/>
            <consortium name="The Broad Institute Genome Sequencing Center for Infectious Disease"/>
            <person name="Wu L."/>
            <person name="Ma J."/>
        </authorList>
    </citation>
    <scope>NUCLEOTIDE SEQUENCE [LARGE SCALE GENOMIC DNA]</scope>
    <source>
        <strain evidence="2">KCTC 23984</strain>
    </source>
</reference>
<gene>
    <name evidence="1" type="ORF">ACFS7Z_19760</name>
</gene>
<protein>
    <submittedName>
        <fullName evidence="1">Uncharacterized protein</fullName>
    </submittedName>
</protein>
<name>A0ABW6C0A4_9BACT</name>
<accession>A0ABW6C0A4</accession>
<sequence>MIKVKHPKPAKNQTQEAMLAQFPEAERRFHELMFSYGNAVYRYHQAAAEHEPTHQEYEEWLEGLPENVSRDMAAKGFERCSTVLSFTRYVNEKNDVGQEEYVRGLMGSEQYAAYRSKTEGADSECSS</sequence>
<evidence type="ECO:0000313" key="1">
    <source>
        <dbReference type="EMBL" id="MFD3002617.1"/>
    </source>
</evidence>
<dbReference type="RefSeq" id="WP_377488352.1">
    <property type="nucleotide sequence ID" value="NZ_JBHUOX010000018.1"/>
</dbReference>